<dbReference type="EMBL" id="KZ669211">
    <property type="protein sequence ID" value="PPR85904.1"/>
    <property type="molecule type" value="Genomic_DNA"/>
</dbReference>
<evidence type="ECO:0000256" key="2">
    <source>
        <dbReference type="SAM" id="MobiDB-lite"/>
    </source>
</evidence>
<sequence length="164" mass="17635">MNVSHNVIDWNDHSDAASPQPKPNYGEKPSLYKTELEVEAELEHGAKSEEGEAKPSTGYSKPRPEGETKPEYGIVLCKSGSNYYPMAGASAKVKCVAVDEVGLEKTVPICSVVTDAKGYFFTTVSALNLKDCKAFLEKSPLGSCNVQTDVNKGISGVPFQAIVF</sequence>
<feature type="compositionally biased region" description="Basic and acidic residues" evidence="2">
    <location>
        <begin position="41"/>
        <end position="53"/>
    </location>
</feature>
<name>A0A2P5W475_GOSBA</name>
<dbReference type="PANTHER" id="PTHR33470">
    <property type="entry name" value="OS01G0164075 PROTEIN"/>
    <property type="match status" value="1"/>
</dbReference>
<evidence type="ECO:0000313" key="3">
    <source>
        <dbReference type="EMBL" id="PPR85904.1"/>
    </source>
</evidence>
<organism evidence="3 4">
    <name type="scientific">Gossypium barbadense</name>
    <name type="common">Sea Island cotton</name>
    <name type="synonym">Hibiscus barbadensis</name>
    <dbReference type="NCBI Taxonomy" id="3634"/>
    <lineage>
        <taxon>Eukaryota</taxon>
        <taxon>Viridiplantae</taxon>
        <taxon>Streptophyta</taxon>
        <taxon>Embryophyta</taxon>
        <taxon>Tracheophyta</taxon>
        <taxon>Spermatophyta</taxon>
        <taxon>Magnoliopsida</taxon>
        <taxon>eudicotyledons</taxon>
        <taxon>Gunneridae</taxon>
        <taxon>Pentapetalae</taxon>
        <taxon>rosids</taxon>
        <taxon>malvids</taxon>
        <taxon>Malvales</taxon>
        <taxon>Malvaceae</taxon>
        <taxon>Malvoideae</taxon>
        <taxon>Gossypium</taxon>
    </lineage>
</organism>
<evidence type="ECO:0000256" key="1">
    <source>
        <dbReference type="ARBA" id="ARBA00022729"/>
    </source>
</evidence>
<reference evidence="3 4" key="1">
    <citation type="submission" date="2015-01" db="EMBL/GenBank/DDBJ databases">
        <title>Genome of allotetraploid Gossypium barbadense reveals genomic plasticity and fiber elongation in cotton evolution.</title>
        <authorList>
            <person name="Chen X."/>
            <person name="Liu X."/>
            <person name="Zhao B."/>
            <person name="Zheng H."/>
            <person name="Hu Y."/>
            <person name="Lu G."/>
            <person name="Yang C."/>
            <person name="Chen J."/>
            <person name="Shan C."/>
            <person name="Zhang L."/>
            <person name="Zhou Y."/>
            <person name="Wang L."/>
            <person name="Guo W."/>
            <person name="Bai Y."/>
            <person name="Ruan J."/>
            <person name="Shangguan X."/>
            <person name="Mao Y."/>
            <person name="Jiang J."/>
            <person name="Zhu Y."/>
            <person name="Lei J."/>
            <person name="Kang H."/>
            <person name="Chen S."/>
            <person name="He X."/>
            <person name="Wang R."/>
            <person name="Wang Y."/>
            <person name="Chen J."/>
            <person name="Wang L."/>
            <person name="Yu S."/>
            <person name="Wang B."/>
            <person name="Wei J."/>
            <person name="Song S."/>
            <person name="Lu X."/>
            <person name="Gao Z."/>
            <person name="Gu W."/>
            <person name="Deng X."/>
            <person name="Ma D."/>
            <person name="Wang S."/>
            <person name="Liang W."/>
            <person name="Fang L."/>
            <person name="Cai C."/>
            <person name="Zhu X."/>
            <person name="Zhou B."/>
            <person name="Zhang Y."/>
            <person name="Chen Z."/>
            <person name="Xu S."/>
            <person name="Zhu R."/>
            <person name="Wang S."/>
            <person name="Zhang T."/>
            <person name="Zhao G."/>
        </authorList>
    </citation>
    <scope>NUCLEOTIDE SEQUENCE [LARGE SCALE GENOMIC DNA]</scope>
    <source>
        <strain evidence="4">cv. Xinhai21</strain>
        <tissue evidence="3">Leaf</tissue>
    </source>
</reference>
<gene>
    <name evidence="3" type="ORF">GOBAR_AA34784</name>
</gene>
<dbReference type="Proteomes" id="UP000239757">
    <property type="component" value="Unassembled WGS sequence"/>
</dbReference>
<accession>A0A2P5W475</accession>
<dbReference type="AlphaFoldDB" id="A0A2P5W475"/>
<dbReference type="GO" id="GO:0009723">
    <property type="term" value="P:response to ethylene"/>
    <property type="evidence" value="ECO:0007669"/>
    <property type="project" value="TreeGrafter"/>
</dbReference>
<proteinExistence type="predicted"/>
<protein>
    <submittedName>
        <fullName evidence="3">Uncharacterized protein</fullName>
    </submittedName>
</protein>
<dbReference type="GO" id="GO:0071944">
    <property type="term" value="C:cell periphery"/>
    <property type="evidence" value="ECO:0007669"/>
    <property type="project" value="TreeGrafter"/>
</dbReference>
<dbReference type="Pfam" id="PF01190">
    <property type="entry name" value="Pollen_Ole_e_1"/>
    <property type="match status" value="1"/>
</dbReference>
<dbReference type="PANTHER" id="PTHR33470:SF36">
    <property type="entry name" value="PROLINE-RICH PROTEIN 1-LIKE"/>
    <property type="match status" value="1"/>
</dbReference>
<dbReference type="OrthoDB" id="1847243at2759"/>
<feature type="region of interest" description="Disordered" evidence="2">
    <location>
        <begin position="1"/>
        <end position="69"/>
    </location>
</feature>
<evidence type="ECO:0000313" key="4">
    <source>
        <dbReference type="Proteomes" id="UP000239757"/>
    </source>
</evidence>
<keyword evidence="1" id="KW-0732">Signal</keyword>